<accession>A0A8J3A709</accession>
<dbReference type="AlphaFoldDB" id="A0A8J3A709"/>
<keyword evidence="1" id="KW-0472">Membrane</keyword>
<evidence type="ECO:0000313" key="2">
    <source>
        <dbReference type="EMBL" id="GGI03227.1"/>
    </source>
</evidence>
<name>A0A8J3A709_9ACTN</name>
<keyword evidence="1" id="KW-1133">Transmembrane helix</keyword>
<keyword evidence="3" id="KW-1185">Reference proteome</keyword>
<feature type="transmembrane region" description="Helical" evidence="1">
    <location>
        <begin position="53"/>
        <end position="72"/>
    </location>
</feature>
<keyword evidence="1" id="KW-0812">Transmembrane</keyword>
<protein>
    <submittedName>
        <fullName evidence="2">Uncharacterized protein</fullName>
    </submittedName>
</protein>
<evidence type="ECO:0000256" key="1">
    <source>
        <dbReference type="SAM" id="Phobius"/>
    </source>
</evidence>
<proteinExistence type="predicted"/>
<reference evidence="2" key="1">
    <citation type="journal article" date="2014" name="Int. J. Syst. Evol. Microbiol.">
        <title>Complete genome sequence of Corynebacterium casei LMG S-19264T (=DSM 44701T), isolated from a smear-ripened cheese.</title>
        <authorList>
            <consortium name="US DOE Joint Genome Institute (JGI-PGF)"/>
            <person name="Walter F."/>
            <person name="Albersmeier A."/>
            <person name="Kalinowski J."/>
            <person name="Ruckert C."/>
        </authorList>
    </citation>
    <scope>NUCLEOTIDE SEQUENCE</scope>
    <source>
        <strain evidence="2">CGMCC 1.14988</strain>
    </source>
</reference>
<reference evidence="2" key="2">
    <citation type="submission" date="2020-09" db="EMBL/GenBank/DDBJ databases">
        <authorList>
            <person name="Sun Q."/>
            <person name="Zhou Y."/>
        </authorList>
    </citation>
    <scope>NUCLEOTIDE SEQUENCE</scope>
    <source>
        <strain evidence="2">CGMCC 1.14988</strain>
    </source>
</reference>
<dbReference type="Proteomes" id="UP000650511">
    <property type="component" value="Unassembled WGS sequence"/>
</dbReference>
<evidence type="ECO:0000313" key="3">
    <source>
        <dbReference type="Proteomes" id="UP000650511"/>
    </source>
</evidence>
<feature type="transmembrane region" description="Helical" evidence="1">
    <location>
        <begin position="103"/>
        <end position="122"/>
    </location>
</feature>
<feature type="transmembrane region" description="Helical" evidence="1">
    <location>
        <begin position="29"/>
        <end position="46"/>
    </location>
</feature>
<sequence length="176" mass="17242">MTRTVLSGAVVVLLGAVVAVVGGALGIPSLWPVLLAVAIGLAAGRVSFGRTAGYVLGLFTAFAAMAVTAGLLPAVPSARAVVLALAVVVLTAVAVVSADRVPLWAGLAGYAAFSAFYEPMYAARPTAFLAEAPVALATVLVATGVGVAAASLLDLVPARVPNPGAAVPVADAEVAR</sequence>
<gene>
    <name evidence="2" type="ORF">GCM10011354_03050</name>
</gene>
<dbReference type="RefSeq" id="WP_130648336.1">
    <property type="nucleotide sequence ID" value="NZ_BMHA01000001.1"/>
</dbReference>
<feature type="transmembrane region" description="Helical" evidence="1">
    <location>
        <begin position="134"/>
        <end position="153"/>
    </location>
</feature>
<comment type="caution">
    <text evidence="2">The sequence shown here is derived from an EMBL/GenBank/DDBJ whole genome shotgun (WGS) entry which is preliminary data.</text>
</comment>
<organism evidence="2 3">
    <name type="scientific">Egicoccus halophilus</name>
    <dbReference type="NCBI Taxonomy" id="1670830"/>
    <lineage>
        <taxon>Bacteria</taxon>
        <taxon>Bacillati</taxon>
        <taxon>Actinomycetota</taxon>
        <taxon>Nitriliruptoria</taxon>
        <taxon>Egicoccales</taxon>
        <taxon>Egicoccaceae</taxon>
        <taxon>Egicoccus</taxon>
    </lineage>
</organism>
<feature type="transmembrane region" description="Helical" evidence="1">
    <location>
        <begin position="78"/>
        <end position="96"/>
    </location>
</feature>
<dbReference type="EMBL" id="BMHA01000001">
    <property type="protein sequence ID" value="GGI03227.1"/>
    <property type="molecule type" value="Genomic_DNA"/>
</dbReference>